<keyword evidence="2" id="KW-0378">Hydrolase</keyword>
<gene>
    <name evidence="2" type="ORF">EHV10_10425</name>
</gene>
<protein>
    <submittedName>
        <fullName evidence="2">Alpha/beta hydrolase</fullName>
    </submittedName>
</protein>
<evidence type="ECO:0000313" key="3">
    <source>
        <dbReference type="Proteomes" id="UP000272490"/>
    </source>
</evidence>
<dbReference type="SUPFAM" id="SSF53474">
    <property type="entry name" value="alpha/beta-Hydrolases"/>
    <property type="match status" value="1"/>
</dbReference>
<evidence type="ECO:0000313" key="2">
    <source>
        <dbReference type="EMBL" id="RRJ25298.1"/>
    </source>
</evidence>
<dbReference type="GO" id="GO:0016787">
    <property type="term" value="F:hydrolase activity"/>
    <property type="evidence" value="ECO:0007669"/>
    <property type="project" value="UniProtKB-KW"/>
</dbReference>
<dbReference type="InterPro" id="IPR050266">
    <property type="entry name" value="AB_hydrolase_sf"/>
</dbReference>
<keyword evidence="3" id="KW-1185">Reference proteome</keyword>
<evidence type="ECO:0000259" key="1">
    <source>
        <dbReference type="Pfam" id="PF00561"/>
    </source>
</evidence>
<dbReference type="InterPro" id="IPR029058">
    <property type="entry name" value="AB_hydrolase_fold"/>
</dbReference>
<sequence>MEFYRSNGERIHYEIIGRGFPVVFLHGNNLESGYFKKQRVLSKYYKLIFVDSLGHGKSGNILGKISFSYLADSLDELLSYLNIEKCLLVGHSDGANLAIKYAALYQNRVAGILANSGNITFKGLKFLPGYACYLEEVLYKTLGIIFPFFKRRSKVSPLLREDLNIPKEAFSKSNFPVIVLVGDHDMIKRDHSIAIAKLFPHGKFIERKNQGHNIPKKDSNYFNQTISKMVSYIRSCTG</sequence>
<dbReference type="InterPro" id="IPR000073">
    <property type="entry name" value="AB_hydrolase_1"/>
</dbReference>
<dbReference type="Pfam" id="PF00561">
    <property type="entry name" value="Abhydrolase_1"/>
    <property type="match status" value="1"/>
</dbReference>
<proteinExistence type="predicted"/>
<feature type="domain" description="AB hydrolase-1" evidence="1">
    <location>
        <begin position="21"/>
        <end position="117"/>
    </location>
</feature>
<organism evidence="2 3">
    <name type="scientific">Lachnoanaerobaculum gingivalis</name>
    <dbReference type="NCBI Taxonomy" id="2490855"/>
    <lineage>
        <taxon>Bacteria</taxon>
        <taxon>Bacillati</taxon>
        <taxon>Bacillota</taxon>
        <taxon>Clostridia</taxon>
        <taxon>Lachnospirales</taxon>
        <taxon>Lachnospiraceae</taxon>
        <taxon>Lachnoanaerobaculum</taxon>
    </lineage>
</organism>
<dbReference type="RefSeq" id="WP_128674599.1">
    <property type="nucleotide sequence ID" value="NZ_RRCO01000004.1"/>
</dbReference>
<dbReference type="EMBL" id="RRCO01000004">
    <property type="protein sequence ID" value="RRJ25298.1"/>
    <property type="molecule type" value="Genomic_DNA"/>
</dbReference>
<dbReference type="Gene3D" id="3.40.50.1820">
    <property type="entry name" value="alpha/beta hydrolase"/>
    <property type="match status" value="1"/>
</dbReference>
<dbReference type="AlphaFoldDB" id="A0A3P3QX56"/>
<dbReference type="PANTHER" id="PTHR43798">
    <property type="entry name" value="MONOACYLGLYCEROL LIPASE"/>
    <property type="match status" value="1"/>
</dbReference>
<reference evidence="2 3" key="1">
    <citation type="submission" date="2018-11" db="EMBL/GenBank/DDBJ databases">
        <title>Genome sequencing of Lachnoanaerobaculum sp. KCOM 2030 (= ChDC B114).</title>
        <authorList>
            <person name="Kook J.-K."/>
            <person name="Park S.-N."/>
            <person name="Lim Y.K."/>
        </authorList>
    </citation>
    <scope>NUCLEOTIDE SEQUENCE [LARGE SCALE GENOMIC DNA]</scope>
    <source>
        <strain evidence="2 3">KCOM 2030</strain>
    </source>
</reference>
<dbReference type="OrthoDB" id="9776303at2"/>
<comment type="caution">
    <text evidence="2">The sequence shown here is derived from an EMBL/GenBank/DDBJ whole genome shotgun (WGS) entry which is preliminary data.</text>
</comment>
<dbReference type="Proteomes" id="UP000272490">
    <property type="component" value="Unassembled WGS sequence"/>
</dbReference>
<accession>A0A3P3QX56</accession>
<name>A0A3P3QX56_9FIRM</name>